<dbReference type="PANTHER" id="PTHR42887">
    <property type="entry name" value="OS12G0638800 PROTEIN"/>
    <property type="match status" value="1"/>
</dbReference>
<keyword evidence="2" id="KW-0285">Flavoprotein</keyword>
<organism evidence="6 7">
    <name type="scientific">Thermoclostridium stercorarium subsp. leptospartum DSM 9219</name>
    <dbReference type="NCBI Taxonomy" id="1346611"/>
    <lineage>
        <taxon>Bacteria</taxon>
        <taxon>Bacillati</taxon>
        <taxon>Bacillota</taxon>
        <taxon>Clostridia</taxon>
        <taxon>Eubacteriales</taxon>
        <taxon>Oscillospiraceae</taxon>
        <taxon>Thermoclostridium</taxon>
    </lineage>
</organism>
<dbReference type="NCBIfam" id="TIGR00275">
    <property type="entry name" value="aminoacetone oxidase family FAD-binding enzyme"/>
    <property type="match status" value="1"/>
</dbReference>
<evidence type="ECO:0000313" key="6">
    <source>
        <dbReference type="EMBL" id="ANX01386.1"/>
    </source>
</evidence>
<dbReference type="Gene3D" id="2.40.30.10">
    <property type="entry name" value="Translation factors"/>
    <property type="match status" value="1"/>
</dbReference>
<dbReference type="SUPFAM" id="SSF51905">
    <property type="entry name" value="FAD/NAD(P)-binding domain"/>
    <property type="match status" value="1"/>
</dbReference>
<dbReference type="SUPFAM" id="SSF160996">
    <property type="entry name" value="HI0933 insert domain-like"/>
    <property type="match status" value="1"/>
</dbReference>
<dbReference type="AlphaFoldDB" id="A0A1B1YKX3"/>
<evidence type="ECO:0000256" key="2">
    <source>
        <dbReference type="ARBA" id="ARBA00022630"/>
    </source>
</evidence>
<evidence type="ECO:0000259" key="4">
    <source>
        <dbReference type="Pfam" id="PF03486"/>
    </source>
</evidence>
<dbReference type="Gene3D" id="1.10.8.260">
    <property type="entry name" value="HI0933 insert domain-like"/>
    <property type="match status" value="1"/>
</dbReference>
<proteinExistence type="predicted"/>
<dbReference type="InterPro" id="IPR023166">
    <property type="entry name" value="BaiN-like_dom_sf"/>
</dbReference>
<evidence type="ECO:0000313" key="7">
    <source>
        <dbReference type="Proteomes" id="UP000092931"/>
    </source>
</evidence>
<dbReference type="Pfam" id="PF03486">
    <property type="entry name" value="HI0933_like"/>
    <property type="match status" value="1"/>
</dbReference>
<accession>A0A1B1YKX3</accession>
<evidence type="ECO:0000256" key="3">
    <source>
        <dbReference type="ARBA" id="ARBA00022827"/>
    </source>
</evidence>
<reference evidence="6 7" key="1">
    <citation type="submission" date="2016-02" db="EMBL/GenBank/DDBJ databases">
        <title>Comparison of Clostridium stercorarium subspecies using comparative genomics and transcriptomics.</title>
        <authorList>
            <person name="Schellenberg J."/>
            <person name="Thallinger G."/>
            <person name="Levin D.B."/>
            <person name="Zhang X."/>
            <person name="Alvare G."/>
            <person name="Fristensky B."/>
            <person name="Sparling R."/>
        </authorList>
    </citation>
    <scope>NUCLEOTIDE SEQUENCE [LARGE SCALE GENOMIC DNA]</scope>
    <source>
        <strain evidence="6 7">DSM 9219</strain>
    </source>
</reference>
<feature type="domain" description="RsdA/BaiN/AoA(So)-like insert" evidence="5">
    <location>
        <begin position="191"/>
        <end position="353"/>
    </location>
</feature>
<dbReference type="Pfam" id="PF22780">
    <property type="entry name" value="HI0933_like_1st"/>
    <property type="match status" value="1"/>
</dbReference>
<evidence type="ECO:0000256" key="1">
    <source>
        <dbReference type="ARBA" id="ARBA00001974"/>
    </source>
</evidence>
<dbReference type="InterPro" id="IPR057661">
    <property type="entry name" value="RsdA/BaiN/AoA(So)_Rossmann"/>
</dbReference>
<keyword evidence="3" id="KW-0274">FAD</keyword>
<gene>
    <name evidence="6" type="ORF">CSTERLE_07295</name>
</gene>
<name>A0A1B1YKX3_THEST</name>
<dbReference type="RefSeq" id="WP_065820810.1">
    <property type="nucleotide sequence ID" value="NZ_CP014673.1"/>
</dbReference>
<dbReference type="EMBL" id="CP014673">
    <property type="protein sequence ID" value="ANX01386.1"/>
    <property type="molecule type" value="Genomic_DNA"/>
</dbReference>
<dbReference type="InterPro" id="IPR055178">
    <property type="entry name" value="RsdA/BaiN/AoA(So)-like_dom"/>
</dbReference>
<dbReference type="Gene3D" id="3.50.50.60">
    <property type="entry name" value="FAD/NAD(P)-binding domain"/>
    <property type="match status" value="1"/>
</dbReference>
<feature type="domain" description="RsdA/BaiN/AoA(So)-like Rossmann fold-like" evidence="4">
    <location>
        <begin position="3"/>
        <end position="406"/>
    </location>
</feature>
<dbReference type="InterPro" id="IPR036188">
    <property type="entry name" value="FAD/NAD-bd_sf"/>
</dbReference>
<sequence length="408" mass="44937">MKDIGVVGAGASGLMAAGRAAERGHRVFVFEKNKIAGKKIRITGNGRCNLTNACDWDTLISNIPGNGKFLYSSLSLFSNKDIMDFFIKMGLDLKIERDNRVFPKSDRARDVVDALLKYASMHNVRFLFESRVEEILTKNGCVSGVRLSDGTEKSLDAVIVATGGVTYPGTGSTGDGHSMVRKLGHTITPLRPSLVPLLVKESWVRKLQGLSLKDVSVEFLDRKGSRIYNARGEMMFTHFGVTGPVILSASRHILEYGCRDVFLRMDLFPDLTEEGLDIRIQNDFQENPRKMFKNSLNKLLPSLLVPVIAELSGILPEKSANQVTRNERQRLVNLLKNLKCEITGSRSFNEAVVTAGGVCVKEINPRTMESKLIKGLYFAGEIMDVDAYTGGFNLTIAFSTGYVAGNSV</sequence>
<dbReference type="Proteomes" id="UP000092931">
    <property type="component" value="Chromosome"/>
</dbReference>
<evidence type="ECO:0000259" key="5">
    <source>
        <dbReference type="Pfam" id="PF22780"/>
    </source>
</evidence>
<dbReference type="PANTHER" id="PTHR42887:SF2">
    <property type="entry name" value="OS12G0638800 PROTEIN"/>
    <property type="match status" value="1"/>
</dbReference>
<dbReference type="PRINTS" id="PR00411">
    <property type="entry name" value="PNDRDTASEI"/>
</dbReference>
<protein>
    <submittedName>
        <fullName evidence="6">FAD-dependent oxidoreductase</fullName>
    </submittedName>
</protein>
<comment type="cofactor">
    <cofactor evidence="1">
        <name>FAD</name>
        <dbReference type="ChEBI" id="CHEBI:57692"/>
    </cofactor>
</comment>
<dbReference type="InterPro" id="IPR004792">
    <property type="entry name" value="BaiN-like"/>
</dbReference>